<dbReference type="AlphaFoldDB" id="A0A2K1NX90"/>
<evidence type="ECO:0000313" key="2">
    <source>
        <dbReference type="Proteomes" id="UP000236434"/>
    </source>
</evidence>
<dbReference type="RefSeq" id="WP_103067642.1">
    <property type="nucleotide sequence ID" value="NZ_AZRL01000022.1"/>
</dbReference>
<proteinExistence type="predicted"/>
<gene>
    <name evidence="1" type="ORF">X929_09005</name>
</gene>
<evidence type="ECO:0000313" key="1">
    <source>
        <dbReference type="EMBL" id="PNR95150.1"/>
    </source>
</evidence>
<comment type="caution">
    <text evidence="1">The sequence shown here is derived from an EMBL/GenBank/DDBJ whole genome shotgun (WGS) entry which is preliminary data.</text>
</comment>
<dbReference type="Proteomes" id="UP000236434">
    <property type="component" value="Unassembled WGS sequence"/>
</dbReference>
<accession>A0A2K1NX90</accession>
<organism evidence="1 2">
    <name type="scientific">Petrotoga olearia DSM 13574</name>
    <dbReference type="NCBI Taxonomy" id="1122955"/>
    <lineage>
        <taxon>Bacteria</taxon>
        <taxon>Thermotogati</taxon>
        <taxon>Thermotogota</taxon>
        <taxon>Thermotogae</taxon>
        <taxon>Petrotogales</taxon>
        <taxon>Petrotogaceae</taxon>
        <taxon>Petrotoga</taxon>
    </lineage>
</organism>
<protein>
    <submittedName>
        <fullName evidence="1">Uncharacterized protein</fullName>
    </submittedName>
</protein>
<sequence length="213" mass="25604">MINKKYLLFYLLAFSTLIFAKPSVEGLLESYLGYKKLKFDINIQFQITESKEISTKLSYIDNRYIIFTFEKPSLFKDIYYCYDLFEAVFYTNVREEIDEYDQITIRTATIPDLLLSFLPFFNPENFDVMVIEEGIYEIQKYLPKTRNFLKLLNIDFTKFNIYYFKPFENIKILEKLEILNSQENKKIIIDIKEIRPLSDEEADDELNKMLKFS</sequence>
<dbReference type="EMBL" id="AZRL01000022">
    <property type="protein sequence ID" value="PNR95150.1"/>
    <property type="molecule type" value="Genomic_DNA"/>
</dbReference>
<name>A0A2K1NX90_9BACT</name>
<reference evidence="1 2" key="1">
    <citation type="submission" date="2013-12" db="EMBL/GenBank/DDBJ databases">
        <title>Comparative genomics of Petrotoga isolates.</title>
        <authorList>
            <person name="Nesbo C.L."/>
            <person name="Charchuk R."/>
            <person name="Chow K."/>
        </authorList>
    </citation>
    <scope>NUCLEOTIDE SEQUENCE [LARGE SCALE GENOMIC DNA]</scope>
    <source>
        <strain evidence="1 2">DSM 13574</strain>
    </source>
</reference>